<feature type="region of interest" description="Disordered" evidence="1">
    <location>
        <begin position="1"/>
        <end position="23"/>
    </location>
</feature>
<sequence length="348" mass="37900">MSSSRGEGEPAATSGMGSGKDYTKRLSMTSRTWSDHARSKWFVDWCCADATNPVQQPCGPVIFVEANKRRRVLGAVLRWENEKGSRRRFYMKNVYGSKGNVVAGAKGAVLDMCLFEGFGAGAANTPFYNDLRRQGGFVLGREFFDLVEDKGIALDVPCEVGPDWNCQCLCSRAAVREDARGQFDDSEDEATPRPPFSSSRERDRSVLSIPGVRQQTAADPGEEGVLCGSDLEPAEGHGAEGEAVGGEGAQGTPRKRRGECQEELVGYSKKQKTKTPRTAGEKRKGKGVEEGHPGSKRPASKHKQPESGPSSPRPGIDVDAGYFLEYKDGVRTSREFDISPAQIVDIRE</sequence>
<name>A0A388JKQ9_CHABU</name>
<evidence type="ECO:0000313" key="3">
    <source>
        <dbReference type="Proteomes" id="UP000265515"/>
    </source>
</evidence>
<dbReference type="EMBL" id="BFEA01007051">
    <property type="protein sequence ID" value="GBG45491.1"/>
    <property type="molecule type" value="Genomic_DNA"/>
</dbReference>
<feature type="region of interest" description="Disordered" evidence="1">
    <location>
        <begin position="329"/>
        <end position="348"/>
    </location>
</feature>
<accession>A0A388JKQ9</accession>
<comment type="caution">
    <text evidence="2">The sequence shown here is derived from an EMBL/GenBank/DDBJ whole genome shotgun (WGS) entry which is preliminary data.</text>
</comment>
<gene>
    <name evidence="2" type="ORF">CBR_g85819</name>
</gene>
<organism evidence="2 3">
    <name type="scientific">Chara braunii</name>
    <name type="common">Braun's stonewort</name>
    <dbReference type="NCBI Taxonomy" id="69332"/>
    <lineage>
        <taxon>Eukaryota</taxon>
        <taxon>Viridiplantae</taxon>
        <taxon>Streptophyta</taxon>
        <taxon>Charophyceae</taxon>
        <taxon>Charales</taxon>
        <taxon>Characeae</taxon>
        <taxon>Chara</taxon>
    </lineage>
</organism>
<dbReference type="Gramene" id="GBG45491">
    <property type="protein sequence ID" value="GBG45491"/>
    <property type="gene ID" value="CBR_g85819"/>
</dbReference>
<feature type="region of interest" description="Disordered" evidence="1">
    <location>
        <begin position="180"/>
        <end position="320"/>
    </location>
</feature>
<dbReference type="AlphaFoldDB" id="A0A388JKQ9"/>
<dbReference type="Proteomes" id="UP000265515">
    <property type="component" value="Unassembled WGS sequence"/>
</dbReference>
<keyword evidence="3" id="KW-1185">Reference proteome</keyword>
<protein>
    <submittedName>
        <fullName evidence="2">Uncharacterized protein</fullName>
    </submittedName>
</protein>
<proteinExistence type="predicted"/>
<reference evidence="2 3" key="1">
    <citation type="journal article" date="2018" name="Cell">
        <title>The Chara Genome: Secondary Complexity and Implications for Plant Terrestrialization.</title>
        <authorList>
            <person name="Nishiyama T."/>
            <person name="Sakayama H."/>
            <person name="Vries J.D."/>
            <person name="Buschmann H."/>
            <person name="Saint-Marcoux D."/>
            <person name="Ullrich K.K."/>
            <person name="Haas F.B."/>
            <person name="Vanderstraeten L."/>
            <person name="Becker D."/>
            <person name="Lang D."/>
            <person name="Vosolsobe S."/>
            <person name="Rombauts S."/>
            <person name="Wilhelmsson P.K.I."/>
            <person name="Janitza P."/>
            <person name="Kern R."/>
            <person name="Heyl A."/>
            <person name="Rumpler F."/>
            <person name="Villalobos L.I.A.C."/>
            <person name="Clay J.M."/>
            <person name="Skokan R."/>
            <person name="Toyoda A."/>
            <person name="Suzuki Y."/>
            <person name="Kagoshima H."/>
            <person name="Schijlen E."/>
            <person name="Tajeshwar N."/>
            <person name="Catarino B."/>
            <person name="Hetherington A.J."/>
            <person name="Saltykova A."/>
            <person name="Bonnot C."/>
            <person name="Breuninger H."/>
            <person name="Symeonidi A."/>
            <person name="Radhakrishnan G.V."/>
            <person name="Van Nieuwerburgh F."/>
            <person name="Deforce D."/>
            <person name="Chang C."/>
            <person name="Karol K.G."/>
            <person name="Hedrich R."/>
            <person name="Ulvskov P."/>
            <person name="Glockner G."/>
            <person name="Delwiche C.F."/>
            <person name="Petrasek J."/>
            <person name="Van de Peer Y."/>
            <person name="Friml J."/>
            <person name="Beilby M."/>
            <person name="Dolan L."/>
            <person name="Kohara Y."/>
            <person name="Sugano S."/>
            <person name="Fujiyama A."/>
            <person name="Delaux P.-M."/>
            <person name="Quint M."/>
            <person name="TheiBen G."/>
            <person name="Hagemann M."/>
            <person name="Harholt J."/>
            <person name="Dunand C."/>
            <person name="Zachgo S."/>
            <person name="Langdale J."/>
            <person name="Maumus F."/>
            <person name="Straeten D.V.D."/>
            <person name="Gould S.B."/>
            <person name="Rensing S.A."/>
        </authorList>
    </citation>
    <scope>NUCLEOTIDE SEQUENCE [LARGE SCALE GENOMIC DNA]</scope>
    <source>
        <strain evidence="2 3">S276</strain>
    </source>
</reference>
<feature type="compositionally biased region" description="Basic and acidic residues" evidence="1">
    <location>
        <begin position="279"/>
        <end position="293"/>
    </location>
</feature>
<evidence type="ECO:0000256" key="1">
    <source>
        <dbReference type="SAM" id="MobiDB-lite"/>
    </source>
</evidence>
<evidence type="ECO:0000313" key="2">
    <source>
        <dbReference type="EMBL" id="GBG45491.1"/>
    </source>
</evidence>